<dbReference type="GO" id="GO:0043139">
    <property type="term" value="F:5'-3' DNA helicase activity"/>
    <property type="evidence" value="ECO:0007669"/>
    <property type="project" value="TreeGrafter"/>
</dbReference>
<feature type="domain" description="DNA2/NAM7 helicase-like C-terminal" evidence="8">
    <location>
        <begin position="1025"/>
        <end position="1206"/>
    </location>
</feature>
<evidence type="ECO:0000259" key="9">
    <source>
        <dbReference type="Pfam" id="PF18741"/>
    </source>
</evidence>
<dbReference type="Pfam" id="PF13086">
    <property type="entry name" value="AAA_11"/>
    <property type="match status" value="2"/>
</dbReference>
<evidence type="ECO:0000256" key="6">
    <source>
        <dbReference type="SAM" id="Coils"/>
    </source>
</evidence>
<dbReference type="SUPFAM" id="SSF52540">
    <property type="entry name" value="P-loop containing nucleoside triphosphate hydrolases"/>
    <property type="match status" value="2"/>
</dbReference>
<dbReference type="GO" id="GO:0005524">
    <property type="term" value="F:ATP binding"/>
    <property type="evidence" value="ECO:0007669"/>
    <property type="project" value="UniProtKB-KW"/>
</dbReference>
<dbReference type="EMBL" id="JAEEGB010000007">
    <property type="protein sequence ID" value="MBI6872591.1"/>
    <property type="molecule type" value="Genomic_DNA"/>
</dbReference>
<accession>A0A934I009</accession>
<sequence length="1366" mass="158179">MSTQDKIRNIFLYLLSIKNMDKKIIRDVSKYEKVIAETDLLNKKGCILSKKEDENWLYVNKDCSELYNILFKIYSTLEKNSEDLEIVWGHSILSWEVNNEKILHPIFTTKMSLNFDARNAVFSLVPYNNITNLEIGILEGLDLPNLHKILDLNLEIKNSGVDVLNLSEVHDISISLLNCLNKEGITNIVNEDIVSLSSLDISTNPVIYNAPCIILRNIDTRLWDSELNNILDYIDEGNPIPKAVEALVKESGATENNLNNREWDLVGKDVLFPLPANEEQEEITRRLAQNFGVVVQGPPGTGKSHTIANLICHLMAHGKRVLVTSQTDKALKVLSDKIPDEIKSLCISLLGSDAKALKDLDESVRKITENLSLDSNALLKEVVPLEEELKKCREHIANLMHDLKEAESFENKTVNYKNETFTLTELSRWIRENSSVCSWIDDEIQIKTKCPLSSEEFNRLIHHMKSTKKIEVDKLNKVKDILCKLPSYEELNIKLDKMNKLESNIEEYRRIIDLWKISINNSDLEELLKLCINAKAKIEEIESSWLKSIMKSYYNTEVSREFWPDVILNINNHIKQINVIKQIINSHNIKIPSNLDIYKLQTDFQVISKYIESKGKPSAMFKLLHNNINYILESCEVDYRPIISKEQCNIFNKSLEKELLERSLKNLWNNTVKEYGGKLVNNSDSNFLNVIAENVLEIEAIINWEEEYVNPINKLIEGIKLPIELNLCKKDSINYLLKGLQSIKYIREYEDLSKYIENIRKMFLNNELLNEASDWIAEYDKTKVRKLYDNLWQLRELKDTGDQIDRYLNKLEETCPLFVKKLLNEWENNTLNLLYNNWEEAWKWRSGSSLLNEVYKLSPEQIEQDIEAEKLREKMLIKEIVAKKTWYSQIMRTTESQKRSLFTWLESIKRIGKGTGKQAAKYRKLAQREMENCKEVIPVWIMPLNKVIENIKLEKNIFDVVIVDESSQSDISAITALLRGTRAVIVGDECQISPEAIGKDNEMVENLIHRYLRDVPHKEWFDLKTSLYHTALRVFPSRLVLKEHFRCAPDIIGFSNNLCYSGEIIPLRCPENRHTFKPEVYAIKVSGNKDNSKNINEKEAEALVEKIVECCDDPRYKDMTMGVISLLGESQSELIENLLKEKIGIEKMIERKLICGDAYSFQGDERDIMFLSLVIANNAKFTALTKESDIRRFNVAASRAKNQMFLFHSVDLEDLNPKCVRAELLSYCLDSSKKYTFASRDENILVSGFKKDIFSLLRSKNYDVKSNVTIGKYKIDFVVEGLNSRLAIDCCSEDTAYALNWEEIHNRRMTLQRVGWKFFIIRESQFYYKSEETMERLYSQLDSLGIKPAADARAQAYLEEAAYTVE</sequence>
<evidence type="ECO:0000259" key="7">
    <source>
        <dbReference type="Pfam" id="PF13086"/>
    </source>
</evidence>
<name>A0A934I009_9CLOT</name>
<dbReference type="InterPro" id="IPR041677">
    <property type="entry name" value="DNA2/NAM7_AAA_11"/>
</dbReference>
<dbReference type="Gene3D" id="3.40.50.300">
    <property type="entry name" value="P-loop containing nucleotide triphosphate hydrolases"/>
    <property type="match status" value="3"/>
</dbReference>
<gene>
    <name evidence="10" type="ORF">I6U51_07675</name>
</gene>
<evidence type="ECO:0000256" key="2">
    <source>
        <dbReference type="ARBA" id="ARBA00022741"/>
    </source>
</evidence>
<comment type="similarity">
    <text evidence="1">Belongs to the DNA2/NAM7 helicase family.</text>
</comment>
<evidence type="ECO:0000256" key="1">
    <source>
        <dbReference type="ARBA" id="ARBA00007913"/>
    </source>
</evidence>
<evidence type="ECO:0000256" key="5">
    <source>
        <dbReference type="ARBA" id="ARBA00022840"/>
    </source>
</evidence>
<feature type="domain" description="DNA2/NAM7 helicase helicase" evidence="7">
    <location>
        <begin position="277"/>
        <end position="431"/>
    </location>
</feature>
<dbReference type="InterPro" id="IPR050534">
    <property type="entry name" value="Coronavir_polyprotein_1ab"/>
</dbReference>
<feature type="domain" description="DNA2/NAM7 helicase helicase" evidence="7">
    <location>
        <begin position="862"/>
        <end position="994"/>
    </location>
</feature>
<keyword evidence="11" id="KW-1185">Reference proteome</keyword>
<keyword evidence="3" id="KW-0378">Hydrolase</keyword>
<evidence type="ECO:0000313" key="11">
    <source>
        <dbReference type="Proteomes" id="UP000622687"/>
    </source>
</evidence>
<dbReference type="Proteomes" id="UP000622687">
    <property type="component" value="Unassembled WGS sequence"/>
</dbReference>
<evidence type="ECO:0000256" key="3">
    <source>
        <dbReference type="ARBA" id="ARBA00022801"/>
    </source>
</evidence>
<evidence type="ECO:0000259" key="8">
    <source>
        <dbReference type="Pfam" id="PF13087"/>
    </source>
</evidence>
<protein>
    <submittedName>
        <fullName evidence="10">AAA family ATPase</fullName>
    </submittedName>
</protein>
<dbReference type="PANTHER" id="PTHR43788">
    <property type="entry name" value="DNA2/NAM7 HELICASE FAMILY MEMBER"/>
    <property type="match status" value="1"/>
</dbReference>
<organism evidence="10 11">
    <name type="scientific">Clostridium aciditolerans</name>
    <dbReference type="NCBI Taxonomy" id="339861"/>
    <lineage>
        <taxon>Bacteria</taxon>
        <taxon>Bacillati</taxon>
        <taxon>Bacillota</taxon>
        <taxon>Clostridia</taxon>
        <taxon>Eubacteriales</taxon>
        <taxon>Clostridiaceae</taxon>
        <taxon>Clostridium</taxon>
    </lineage>
</organism>
<evidence type="ECO:0000256" key="4">
    <source>
        <dbReference type="ARBA" id="ARBA00022806"/>
    </source>
</evidence>
<dbReference type="InterPro" id="IPR027417">
    <property type="entry name" value="P-loop_NTPase"/>
</dbReference>
<dbReference type="GO" id="GO:0016787">
    <property type="term" value="F:hydrolase activity"/>
    <property type="evidence" value="ECO:0007669"/>
    <property type="project" value="UniProtKB-KW"/>
</dbReference>
<dbReference type="InterPro" id="IPR041679">
    <property type="entry name" value="DNA2/NAM7-like_C"/>
</dbReference>
<dbReference type="CDD" id="cd18808">
    <property type="entry name" value="SF1_C_Upf1"/>
    <property type="match status" value="1"/>
</dbReference>
<feature type="domain" description="Restriction endonuclease type II-like" evidence="9">
    <location>
        <begin position="1249"/>
        <end position="1341"/>
    </location>
</feature>
<feature type="coiled-coil region" evidence="6">
    <location>
        <begin position="491"/>
        <end position="544"/>
    </location>
</feature>
<keyword evidence="6" id="KW-0175">Coiled coil</keyword>
<dbReference type="Pfam" id="PF18741">
    <property type="entry name" value="MTES_1575"/>
    <property type="match status" value="1"/>
</dbReference>
<keyword evidence="4" id="KW-0347">Helicase</keyword>
<comment type="caution">
    <text evidence="10">The sequence shown here is derived from an EMBL/GenBank/DDBJ whole genome shotgun (WGS) entry which is preliminary data.</text>
</comment>
<dbReference type="RefSeq" id="WP_211142092.1">
    <property type="nucleotide sequence ID" value="NZ_JAEEGB010000007.1"/>
</dbReference>
<keyword evidence="2" id="KW-0547">Nucleotide-binding</keyword>
<proteinExistence type="inferred from homology"/>
<dbReference type="PANTHER" id="PTHR43788:SF8">
    <property type="entry name" value="DNA-BINDING PROTEIN SMUBP-2"/>
    <property type="match status" value="1"/>
</dbReference>
<dbReference type="InterPro" id="IPR047187">
    <property type="entry name" value="SF1_C_Upf1"/>
</dbReference>
<dbReference type="InterPro" id="IPR049468">
    <property type="entry name" value="Restrct_endonuc-II-like_dom"/>
</dbReference>
<keyword evidence="5" id="KW-0067">ATP-binding</keyword>
<dbReference type="Pfam" id="PF13087">
    <property type="entry name" value="AAA_12"/>
    <property type="match status" value="1"/>
</dbReference>
<evidence type="ECO:0000313" key="10">
    <source>
        <dbReference type="EMBL" id="MBI6872591.1"/>
    </source>
</evidence>
<reference evidence="10" key="1">
    <citation type="submission" date="2020-12" db="EMBL/GenBank/DDBJ databases">
        <title>Clostridium thailandense sp. nov., a novel acetogenic bacterium isolated from peat land soil in Thailand.</title>
        <authorList>
            <person name="Chaikitkaew S."/>
            <person name="Birkeland N.K."/>
        </authorList>
    </citation>
    <scope>NUCLEOTIDE SEQUENCE</scope>
    <source>
        <strain evidence="10">DSM 17425</strain>
    </source>
</reference>